<dbReference type="Gene3D" id="1.10.287.70">
    <property type="match status" value="1"/>
</dbReference>
<dbReference type="Pfam" id="PF02254">
    <property type="entry name" value="TrkA_N"/>
    <property type="match status" value="2"/>
</dbReference>
<dbReference type="InterPro" id="IPR003148">
    <property type="entry name" value="RCK_N"/>
</dbReference>
<protein>
    <submittedName>
        <fullName evidence="4">Trk K+ transport system NAD-binding subunit</fullName>
    </submittedName>
</protein>
<name>A0A8T4GWU0_9EURY</name>
<dbReference type="OrthoDB" id="43518at2157"/>
<feature type="domain" description="RCK C-terminal" evidence="3">
    <location>
        <begin position="457"/>
        <end position="541"/>
    </location>
</feature>
<sequence>MAKPARRAGLYLLATAGVILVYALLYQLGMARLEGVEMRFIEALHVVVETFTTVGYGEQAESWNSTAMLALSIAMQLTGVALIFLTLPAFVLPLFAEALASGPARIYDGEDHVVICTFSPTVDTLITELEARGQPYVVVESDDETVETLEADGVEIVQGNPEDVETMAAVSVDEADAVVAADDDETNASVILAAQHVAPETRVLSLVEDENHADYHRYAGADEVVQPRQVLGESLAGKASTAIYSGLNDAVEIAENFEIAELLVQGGSDLEGRTVGNAVTDDLPGTHVVGAWFRGEFVSAPDPNRRIDDHTVLLVAGPAAGVEAMKDRSLDGDRPPQDHLVIAGNGVTGSAVAETATSGGLSVTIVDVEDSPSVDVVGDVTDPITLEDAEIEDADALVLALSEDTTALFAALVSRQVAPATGIIARANDADSSPKLYRADADYVLSLPTVSGRMLASKLLDEEVITPETQVELVRREAPALVGRTLGEANVRARTDCTVLAVERDGQTITGVDAGFRIREGDTLVVAGDDDAVDAFAELVA</sequence>
<dbReference type="SUPFAM" id="SSF81324">
    <property type="entry name" value="Voltage-gated potassium channels"/>
    <property type="match status" value="1"/>
</dbReference>
<dbReference type="SUPFAM" id="SSF51735">
    <property type="entry name" value="NAD(P)-binding Rossmann-fold domains"/>
    <property type="match status" value="2"/>
</dbReference>
<feature type="domain" description="RCK N-terminal" evidence="2">
    <location>
        <begin position="110"/>
        <end position="226"/>
    </location>
</feature>
<reference evidence="4" key="1">
    <citation type="submission" date="2021-03" db="EMBL/GenBank/DDBJ databases">
        <title>Genomic Encyclopedia of Type Strains, Phase IV (KMG-IV): sequencing the most valuable type-strain genomes for metagenomic binning, comparative biology and taxonomic classification.</title>
        <authorList>
            <person name="Goeker M."/>
        </authorList>
    </citation>
    <scope>NUCLEOTIDE SEQUENCE</scope>
    <source>
        <strain evidence="4">DSM 26232</strain>
    </source>
</reference>
<keyword evidence="5" id="KW-1185">Reference proteome</keyword>
<gene>
    <name evidence="4" type="ORF">J2753_001968</name>
</gene>
<feature type="transmembrane region" description="Helical" evidence="1">
    <location>
        <begin position="9"/>
        <end position="29"/>
    </location>
</feature>
<dbReference type="InterPro" id="IPR036291">
    <property type="entry name" value="NAD(P)-bd_dom_sf"/>
</dbReference>
<dbReference type="Proteomes" id="UP000823736">
    <property type="component" value="Unassembled WGS sequence"/>
</dbReference>
<keyword evidence="1" id="KW-0812">Transmembrane</keyword>
<dbReference type="PANTHER" id="PTHR43833:SF9">
    <property type="entry name" value="POTASSIUM CHANNEL PROTEIN YUGO-RELATED"/>
    <property type="match status" value="1"/>
</dbReference>
<evidence type="ECO:0000313" key="4">
    <source>
        <dbReference type="EMBL" id="MBP1987467.1"/>
    </source>
</evidence>
<dbReference type="InterPro" id="IPR006037">
    <property type="entry name" value="RCK_C"/>
</dbReference>
<dbReference type="Pfam" id="PF02080">
    <property type="entry name" value="TrkA_C"/>
    <property type="match status" value="1"/>
</dbReference>
<evidence type="ECO:0000256" key="1">
    <source>
        <dbReference type="SAM" id="Phobius"/>
    </source>
</evidence>
<dbReference type="PROSITE" id="PS51201">
    <property type="entry name" value="RCK_N"/>
    <property type="match status" value="2"/>
</dbReference>
<comment type="caution">
    <text evidence="4">The sequence shown here is derived from an EMBL/GenBank/DDBJ whole genome shotgun (WGS) entry which is preliminary data.</text>
</comment>
<accession>A0A8T4GWU0</accession>
<dbReference type="PROSITE" id="PS51202">
    <property type="entry name" value="RCK_C"/>
    <property type="match status" value="1"/>
</dbReference>
<dbReference type="InterPro" id="IPR036721">
    <property type="entry name" value="RCK_C_sf"/>
</dbReference>
<evidence type="ECO:0000313" key="5">
    <source>
        <dbReference type="Proteomes" id="UP000823736"/>
    </source>
</evidence>
<feature type="domain" description="RCK N-terminal" evidence="2">
    <location>
        <begin position="337"/>
        <end position="445"/>
    </location>
</feature>
<dbReference type="RefSeq" id="WP_209491736.1">
    <property type="nucleotide sequence ID" value="NZ_JAGGLC010000004.1"/>
</dbReference>
<organism evidence="4 5">
    <name type="scientific">Halolamina salifodinae</name>
    <dbReference type="NCBI Taxonomy" id="1202767"/>
    <lineage>
        <taxon>Archaea</taxon>
        <taxon>Methanobacteriati</taxon>
        <taxon>Methanobacteriota</taxon>
        <taxon>Stenosarchaea group</taxon>
        <taxon>Halobacteria</taxon>
        <taxon>Halobacteriales</taxon>
        <taxon>Haloferacaceae</taxon>
    </lineage>
</organism>
<keyword evidence="1" id="KW-0472">Membrane</keyword>
<proteinExistence type="predicted"/>
<dbReference type="GO" id="GO:0006813">
    <property type="term" value="P:potassium ion transport"/>
    <property type="evidence" value="ECO:0007669"/>
    <property type="project" value="InterPro"/>
</dbReference>
<dbReference type="EMBL" id="JAGGLC010000004">
    <property type="protein sequence ID" value="MBP1987467.1"/>
    <property type="molecule type" value="Genomic_DNA"/>
</dbReference>
<evidence type="ECO:0000259" key="2">
    <source>
        <dbReference type="PROSITE" id="PS51201"/>
    </source>
</evidence>
<evidence type="ECO:0000259" key="3">
    <source>
        <dbReference type="PROSITE" id="PS51202"/>
    </source>
</evidence>
<dbReference type="InterPro" id="IPR050721">
    <property type="entry name" value="Trk_Ktr_HKT_K-transport"/>
</dbReference>
<dbReference type="Gene3D" id="3.40.50.720">
    <property type="entry name" value="NAD(P)-binding Rossmann-like Domain"/>
    <property type="match status" value="2"/>
</dbReference>
<dbReference type="GO" id="GO:0008324">
    <property type="term" value="F:monoatomic cation transmembrane transporter activity"/>
    <property type="evidence" value="ECO:0007669"/>
    <property type="project" value="InterPro"/>
</dbReference>
<dbReference type="PANTHER" id="PTHR43833">
    <property type="entry name" value="POTASSIUM CHANNEL PROTEIN 2-RELATED-RELATED"/>
    <property type="match status" value="1"/>
</dbReference>
<dbReference type="AlphaFoldDB" id="A0A8T4GWU0"/>
<dbReference type="SUPFAM" id="SSF116726">
    <property type="entry name" value="TrkA C-terminal domain-like"/>
    <property type="match status" value="2"/>
</dbReference>
<keyword evidence="1" id="KW-1133">Transmembrane helix</keyword>
<dbReference type="Gene3D" id="3.30.70.1450">
    <property type="entry name" value="Regulator of K+ conductance, C-terminal domain"/>
    <property type="match status" value="2"/>
</dbReference>